<evidence type="ECO:0000256" key="4">
    <source>
        <dbReference type="ARBA" id="ARBA00023136"/>
    </source>
</evidence>
<proteinExistence type="predicted"/>
<dbReference type="AlphaFoldDB" id="F0ZU05"/>
<dbReference type="FunCoup" id="F0ZU05">
    <property type="interactions" value="398"/>
</dbReference>
<dbReference type="KEGG" id="dpp:DICPUDRAFT_95247"/>
<dbReference type="EMBL" id="GL871186">
    <property type="protein sequence ID" value="EGC32572.1"/>
    <property type="molecule type" value="Genomic_DNA"/>
</dbReference>
<dbReference type="SUPFAM" id="SSF48464">
    <property type="entry name" value="ENTH/VHS domain"/>
    <property type="match status" value="1"/>
</dbReference>
<feature type="region of interest" description="Disordered" evidence="5">
    <location>
        <begin position="294"/>
        <end position="319"/>
    </location>
</feature>
<feature type="domain" description="GAT" evidence="7">
    <location>
        <begin position="192"/>
        <end position="282"/>
    </location>
</feature>
<feature type="compositionally biased region" description="Low complexity" evidence="5">
    <location>
        <begin position="482"/>
        <end position="518"/>
    </location>
</feature>
<feature type="domain" description="VHS" evidence="6">
    <location>
        <begin position="9"/>
        <end position="136"/>
    </location>
</feature>
<feature type="compositionally biased region" description="Low complexity" evidence="5">
    <location>
        <begin position="450"/>
        <end position="472"/>
    </location>
</feature>
<dbReference type="OMA" id="NCECTHA"/>
<dbReference type="GO" id="GO:0016020">
    <property type="term" value="C:membrane"/>
    <property type="evidence" value="ECO:0007669"/>
    <property type="project" value="UniProtKB-SubCell"/>
</dbReference>
<feature type="region of interest" description="Disordered" evidence="5">
    <location>
        <begin position="141"/>
        <end position="201"/>
    </location>
</feature>
<reference evidence="9" key="1">
    <citation type="journal article" date="2011" name="Genome Biol.">
        <title>Comparative genomics of the social amoebae Dictyostelium discoideum and Dictyostelium purpureum.</title>
        <authorList>
            <consortium name="US DOE Joint Genome Institute (JGI-PGF)"/>
            <person name="Sucgang R."/>
            <person name="Kuo A."/>
            <person name="Tian X."/>
            <person name="Salerno W."/>
            <person name="Parikh A."/>
            <person name="Feasley C.L."/>
            <person name="Dalin E."/>
            <person name="Tu H."/>
            <person name="Huang E."/>
            <person name="Barry K."/>
            <person name="Lindquist E."/>
            <person name="Shapiro H."/>
            <person name="Bruce D."/>
            <person name="Schmutz J."/>
            <person name="Salamov A."/>
            <person name="Fey P."/>
            <person name="Gaudet P."/>
            <person name="Anjard C."/>
            <person name="Babu M.M."/>
            <person name="Basu S."/>
            <person name="Bushmanova Y."/>
            <person name="van der Wel H."/>
            <person name="Katoh-Kurasawa M."/>
            <person name="Dinh C."/>
            <person name="Coutinho P.M."/>
            <person name="Saito T."/>
            <person name="Elias M."/>
            <person name="Schaap P."/>
            <person name="Kay R.R."/>
            <person name="Henrissat B."/>
            <person name="Eichinger L."/>
            <person name="Rivero F."/>
            <person name="Putnam N.H."/>
            <person name="West C.M."/>
            <person name="Loomis W.F."/>
            <person name="Chisholm R.L."/>
            <person name="Shaulsky G."/>
            <person name="Strassmann J.E."/>
            <person name="Queller D.C."/>
            <person name="Kuspa A."/>
            <person name="Grigoriev I.V."/>
        </authorList>
    </citation>
    <scope>NUCLEOTIDE SEQUENCE [LARGE SCALE GENOMIC DNA]</scope>
    <source>
        <strain evidence="9">QSDP1</strain>
    </source>
</reference>
<organism evidence="8 9">
    <name type="scientific">Dictyostelium purpureum</name>
    <name type="common">Slime mold</name>
    <dbReference type="NCBI Taxonomy" id="5786"/>
    <lineage>
        <taxon>Eukaryota</taxon>
        <taxon>Amoebozoa</taxon>
        <taxon>Evosea</taxon>
        <taxon>Eumycetozoa</taxon>
        <taxon>Dictyostelia</taxon>
        <taxon>Dictyosteliales</taxon>
        <taxon>Dictyosteliaceae</taxon>
        <taxon>Dictyostelium</taxon>
    </lineage>
</organism>
<keyword evidence="3" id="KW-0653">Protein transport</keyword>
<evidence type="ECO:0000313" key="8">
    <source>
        <dbReference type="EMBL" id="EGC32572.1"/>
    </source>
</evidence>
<dbReference type="InterPro" id="IPR038425">
    <property type="entry name" value="GAT_sf"/>
</dbReference>
<evidence type="ECO:0000256" key="5">
    <source>
        <dbReference type="SAM" id="MobiDB-lite"/>
    </source>
</evidence>
<dbReference type="eggNOG" id="KOG1087">
    <property type="taxonomic scope" value="Eukaryota"/>
</dbReference>
<dbReference type="CDD" id="cd21383">
    <property type="entry name" value="GAT_GGA_Tom1-like"/>
    <property type="match status" value="1"/>
</dbReference>
<dbReference type="PROSITE" id="PS50909">
    <property type="entry name" value="GAT"/>
    <property type="match status" value="1"/>
</dbReference>
<keyword evidence="4" id="KW-0472">Membrane</keyword>
<keyword evidence="9" id="KW-1185">Reference proteome</keyword>
<evidence type="ECO:0000259" key="7">
    <source>
        <dbReference type="PROSITE" id="PS50909"/>
    </source>
</evidence>
<evidence type="ECO:0000256" key="2">
    <source>
        <dbReference type="ARBA" id="ARBA00022448"/>
    </source>
</evidence>
<dbReference type="Pfam" id="PF00790">
    <property type="entry name" value="VHS"/>
    <property type="match status" value="1"/>
</dbReference>
<dbReference type="RefSeq" id="XP_003290909.1">
    <property type="nucleotide sequence ID" value="XM_003290861.1"/>
</dbReference>
<feature type="compositionally biased region" description="Low complexity" evidence="5">
    <location>
        <begin position="597"/>
        <end position="615"/>
    </location>
</feature>
<dbReference type="InParanoid" id="F0ZU05"/>
<protein>
    <recommendedName>
        <fullName evidence="10">VHS domain-containing protein</fullName>
    </recommendedName>
</protein>
<evidence type="ECO:0000256" key="3">
    <source>
        <dbReference type="ARBA" id="ARBA00022927"/>
    </source>
</evidence>
<gene>
    <name evidence="8" type="ORF">DICPUDRAFT_95247</name>
</gene>
<dbReference type="GO" id="GO:0043328">
    <property type="term" value="P:protein transport to vacuole involved in ubiquitin-dependent protein catabolic process via the multivesicular body sorting pathway"/>
    <property type="evidence" value="ECO:0007669"/>
    <property type="project" value="InterPro"/>
</dbReference>
<dbReference type="GO" id="GO:0043130">
    <property type="term" value="F:ubiquitin binding"/>
    <property type="evidence" value="ECO:0007669"/>
    <property type="project" value="EnsemblProtists"/>
</dbReference>
<evidence type="ECO:0000313" key="9">
    <source>
        <dbReference type="Proteomes" id="UP000001064"/>
    </source>
</evidence>
<dbReference type="InterPro" id="IPR002014">
    <property type="entry name" value="VHS_dom"/>
</dbReference>
<keyword evidence="2" id="KW-0813">Transport</keyword>
<feature type="region of interest" description="Disordered" evidence="5">
    <location>
        <begin position="363"/>
        <end position="400"/>
    </location>
</feature>
<feature type="compositionally biased region" description="Low complexity" evidence="5">
    <location>
        <begin position="301"/>
        <end position="319"/>
    </location>
</feature>
<sequence length="630" mass="71227">MVVELVDKATNELLIQTDWTTVLQISDILNRDPSHARSVVKQITKKLKDRSRVIMLALELADSLLQNCECTHVYFAERTFQTELCRLIMNKKTKLNVKEKTLEIVESWGNAFSARHDLQGFYETYSFIKRSGYKFPPKSNDAPILNFNNPPQKRTVSSSSIHPTSNPAQNNYNTSSPQRSSTMISSNGGNSSAPGPIKNQEISSIKGSTSVFNEMISFLNVEEEDPLENELVKELFETCKQSQQRVKEMIESGSASENDLNILLKLNDEINNALKDYDACLARRKAFVDNGFKPLSPPPQNGHNFNSNNSNNLASNNKPSYLTKHKELEEIDFFKAPDGVSSFSIQQQLQPYQQPIQQQQPVYNTNFNPFAPQQQQPQPQQFNFPQQQPQQPQQPQQQLQPKDDFDLFVANRQQHNPFANMNNNINNGSIQPYVPSTAKSLPASESLFFNNNKPNMANNNNSNANSNGNTNTLPSAPPPFRPNSTQSQNSNPFSSPYNSPMYNNNNNTANNNIQPNNSLVPSNYPNYNAIRNDNDMFGRNNNMNMNNGNNNFNQNPYGQQQQMPYNPNSNYGMMNNNGFSPNYPQFSNYVQPNNNIPNQNGMMNQNNNNSSYSMPQTNMYPNTGAKQSLI</sequence>
<feature type="region of interest" description="Disordered" evidence="5">
    <location>
        <begin position="597"/>
        <end position="630"/>
    </location>
</feature>
<dbReference type="OrthoDB" id="2018246at2759"/>
<feature type="compositionally biased region" description="Polar residues" evidence="5">
    <location>
        <begin position="146"/>
        <end position="184"/>
    </location>
</feature>
<dbReference type="PANTHER" id="PTHR45898">
    <property type="entry name" value="TOM1-LIKE PROTEIN"/>
    <property type="match status" value="1"/>
</dbReference>
<dbReference type="GeneID" id="10508685"/>
<dbReference type="VEuPathDB" id="AmoebaDB:DICPUDRAFT_95247"/>
<dbReference type="PANTHER" id="PTHR45898:SF4">
    <property type="entry name" value="TARGET OF MYB PROTEIN 1"/>
    <property type="match status" value="1"/>
</dbReference>
<evidence type="ECO:0008006" key="10">
    <source>
        <dbReference type="Google" id="ProtNLM"/>
    </source>
</evidence>
<dbReference type="STRING" id="5786.F0ZU05"/>
<comment type="subcellular location">
    <subcellularLocation>
        <location evidence="1">Membrane</location>
        <topology evidence="1">Peripheral membrane protein</topology>
    </subcellularLocation>
</comment>
<dbReference type="InterPro" id="IPR004152">
    <property type="entry name" value="GAT_dom"/>
</dbReference>
<dbReference type="SUPFAM" id="SSF89009">
    <property type="entry name" value="GAT-like domain"/>
    <property type="match status" value="1"/>
</dbReference>
<feature type="compositionally biased region" description="Polar residues" evidence="5">
    <location>
        <begin position="616"/>
        <end position="630"/>
    </location>
</feature>
<feature type="region of interest" description="Disordered" evidence="5">
    <location>
        <begin position="446"/>
        <end position="523"/>
    </location>
</feature>
<accession>F0ZU05</accession>
<name>F0ZU05_DICPU</name>
<dbReference type="Pfam" id="PF03127">
    <property type="entry name" value="GAT"/>
    <property type="match status" value="1"/>
</dbReference>
<dbReference type="InterPro" id="IPR008942">
    <property type="entry name" value="ENTH_VHS"/>
</dbReference>
<evidence type="ECO:0000256" key="1">
    <source>
        <dbReference type="ARBA" id="ARBA00004170"/>
    </source>
</evidence>
<dbReference type="Proteomes" id="UP000001064">
    <property type="component" value="Unassembled WGS sequence"/>
</dbReference>
<dbReference type="CDD" id="cd03561">
    <property type="entry name" value="VHS"/>
    <property type="match status" value="1"/>
</dbReference>
<dbReference type="GO" id="GO:0005737">
    <property type="term" value="C:cytoplasm"/>
    <property type="evidence" value="ECO:0007669"/>
    <property type="project" value="EnsemblProtists"/>
</dbReference>
<dbReference type="PROSITE" id="PS50179">
    <property type="entry name" value="VHS"/>
    <property type="match status" value="1"/>
</dbReference>
<evidence type="ECO:0000259" key="6">
    <source>
        <dbReference type="PROSITE" id="PS50179"/>
    </source>
</evidence>
<dbReference type="SMART" id="SM00288">
    <property type="entry name" value="VHS"/>
    <property type="match status" value="1"/>
</dbReference>
<dbReference type="Gene3D" id="1.20.58.160">
    <property type="match status" value="1"/>
</dbReference>
<dbReference type="Gene3D" id="1.25.40.90">
    <property type="match status" value="1"/>
</dbReference>
<dbReference type="GO" id="GO:0035091">
    <property type="term" value="F:phosphatidylinositol binding"/>
    <property type="evidence" value="ECO:0007669"/>
    <property type="project" value="EnsemblProtists"/>
</dbReference>
<dbReference type="InterPro" id="IPR044836">
    <property type="entry name" value="TOL_plant"/>
</dbReference>